<evidence type="ECO:0000256" key="1">
    <source>
        <dbReference type="SAM" id="MobiDB-lite"/>
    </source>
</evidence>
<reference evidence="2" key="1">
    <citation type="submission" date="2025-08" db="UniProtKB">
        <authorList>
            <consortium name="Ensembl"/>
        </authorList>
    </citation>
    <scope>IDENTIFICATION</scope>
</reference>
<organism evidence="2 3">
    <name type="scientific">Hippocampus comes</name>
    <name type="common">Tiger tail seahorse</name>
    <dbReference type="NCBI Taxonomy" id="109280"/>
    <lineage>
        <taxon>Eukaryota</taxon>
        <taxon>Metazoa</taxon>
        <taxon>Chordata</taxon>
        <taxon>Craniata</taxon>
        <taxon>Vertebrata</taxon>
        <taxon>Euteleostomi</taxon>
        <taxon>Actinopterygii</taxon>
        <taxon>Neopterygii</taxon>
        <taxon>Teleostei</taxon>
        <taxon>Neoteleostei</taxon>
        <taxon>Acanthomorphata</taxon>
        <taxon>Syngnathiaria</taxon>
        <taxon>Syngnathiformes</taxon>
        <taxon>Syngnathoidei</taxon>
        <taxon>Syngnathidae</taxon>
        <taxon>Hippocampus</taxon>
    </lineage>
</organism>
<dbReference type="Proteomes" id="UP000264820">
    <property type="component" value="Unplaced"/>
</dbReference>
<dbReference type="OMA" id="ENVYYIA"/>
<sequence length="77" mass="8647">KSRSHNSGLAKKTELPKAGTKSSTRDKSTQKNANFLSAAAMENVYYVAHNAAACLELRGYGWSKDKRKKTKKRKQFK</sequence>
<name>A0A3Q2YXG9_HIPCM</name>
<evidence type="ECO:0000313" key="3">
    <source>
        <dbReference type="Proteomes" id="UP000264820"/>
    </source>
</evidence>
<keyword evidence="3" id="KW-1185">Reference proteome</keyword>
<reference evidence="2" key="2">
    <citation type="submission" date="2025-09" db="UniProtKB">
        <authorList>
            <consortium name="Ensembl"/>
        </authorList>
    </citation>
    <scope>IDENTIFICATION</scope>
</reference>
<dbReference type="PANTHER" id="PTHR37932">
    <property type="entry name" value="SMALL LYSINE-RICH PROTEIN 1"/>
    <property type="match status" value="1"/>
</dbReference>
<dbReference type="InterPro" id="IPR037760">
    <property type="entry name" value="SMKR1"/>
</dbReference>
<evidence type="ECO:0000313" key="2">
    <source>
        <dbReference type="Ensembl" id="ENSHCOP00000023652.1"/>
    </source>
</evidence>
<dbReference type="GeneTree" id="ENSGT00640000091917"/>
<feature type="region of interest" description="Disordered" evidence="1">
    <location>
        <begin position="1"/>
        <end position="31"/>
    </location>
</feature>
<dbReference type="AlphaFoldDB" id="A0A3Q2YXG9"/>
<dbReference type="STRING" id="109280.ENSHCOP00000023652"/>
<dbReference type="PANTHER" id="PTHR37932:SF1">
    <property type="entry name" value="SMALL LYSINE-RICH PROTEIN 1"/>
    <property type="match status" value="1"/>
</dbReference>
<dbReference type="Ensembl" id="ENSHCOT00000016004.1">
    <property type="protein sequence ID" value="ENSHCOP00000023652.1"/>
    <property type="gene ID" value="ENSHCOG00000012292.1"/>
</dbReference>
<protein>
    <submittedName>
        <fullName evidence="2">Small lysine rich protein 1</fullName>
    </submittedName>
</protein>
<accession>A0A3Q2YXG9</accession>
<proteinExistence type="predicted"/>